<organism evidence="3 4">
    <name type="scientific">Komagataella pastoris</name>
    <name type="common">Yeast</name>
    <name type="synonym">Pichia pastoris</name>
    <dbReference type="NCBI Taxonomy" id="4922"/>
    <lineage>
        <taxon>Eukaryota</taxon>
        <taxon>Fungi</taxon>
        <taxon>Dikarya</taxon>
        <taxon>Ascomycota</taxon>
        <taxon>Saccharomycotina</taxon>
        <taxon>Pichiomycetes</taxon>
        <taxon>Pichiales</taxon>
        <taxon>Pichiaceae</taxon>
        <taxon>Komagataella</taxon>
    </lineage>
</organism>
<name>A0A1B2JER6_PICPA</name>
<keyword evidence="4" id="KW-1185">Reference proteome</keyword>
<dbReference type="GO" id="GO:0034593">
    <property type="term" value="F:phosphatidylinositol bisphosphate phosphatase activity"/>
    <property type="evidence" value="ECO:0007669"/>
    <property type="project" value="UniProtKB-ARBA"/>
</dbReference>
<proteinExistence type="predicted"/>
<protein>
    <submittedName>
        <fullName evidence="3">BA75_04184T0</fullName>
    </submittedName>
</protein>
<gene>
    <name evidence="3" type="primary">SAC1</name>
    <name evidence="3" type="ORF">ATY40_BA7504184</name>
</gene>
<dbReference type="PANTHER" id="PTHR45662">
    <property type="entry name" value="PHOSPHATIDYLINOSITIDE PHOSPHATASE SAC1"/>
    <property type="match status" value="1"/>
</dbReference>
<evidence type="ECO:0000313" key="3">
    <source>
        <dbReference type="EMBL" id="ANZ76554.1"/>
    </source>
</evidence>
<feature type="transmembrane region" description="Helical" evidence="1">
    <location>
        <begin position="516"/>
        <end position="533"/>
    </location>
</feature>
<keyword evidence="1" id="KW-1133">Transmembrane helix</keyword>
<dbReference type="PROSITE" id="PS50275">
    <property type="entry name" value="SAC"/>
    <property type="match status" value="1"/>
</dbReference>
<evidence type="ECO:0000259" key="2">
    <source>
        <dbReference type="PROSITE" id="PS50275"/>
    </source>
</evidence>
<reference evidence="3 4" key="1">
    <citation type="submission" date="2016-02" db="EMBL/GenBank/DDBJ databases">
        <title>Comparative genomic and transcriptomic foundation for Pichia pastoris.</title>
        <authorList>
            <person name="Love K.R."/>
            <person name="Shah K.A."/>
            <person name="Whittaker C.A."/>
            <person name="Wu J."/>
            <person name="Bartlett M.C."/>
            <person name="Ma D."/>
            <person name="Leeson R.L."/>
            <person name="Priest M."/>
            <person name="Young S.K."/>
            <person name="Love J.C."/>
        </authorList>
    </citation>
    <scope>NUCLEOTIDE SEQUENCE [LARGE SCALE GENOMIC DNA]</scope>
    <source>
        <strain evidence="3 4">ATCC 28485</strain>
    </source>
</reference>
<dbReference type="OrthoDB" id="405996at2759"/>
<dbReference type="GO" id="GO:0043812">
    <property type="term" value="F:phosphatidylinositol-4-phosphate phosphatase activity"/>
    <property type="evidence" value="ECO:0007669"/>
    <property type="project" value="TreeGrafter"/>
</dbReference>
<dbReference type="Proteomes" id="UP000094565">
    <property type="component" value="Chromosome 3"/>
</dbReference>
<feature type="domain" description="SAC" evidence="2">
    <location>
        <begin position="110"/>
        <end position="445"/>
    </location>
</feature>
<dbReference type="Pfam" id="PF02383">
    <property type="entry name" value="Syja_N"/>
    <property type="match status" value="1"/>
</dbReference>
<dbReference type="GO" id="GO:0046856">
    <property type="term" value="P:phosphatidylinositol dephosphorylation"/>
    <property type="evidence" value="ECO:0007669"/>
    <property type="project" value="TreeGrafter"/>
</dbReference>
<evidence type="ECO:0000313" key="4">
    <source>
        <dbReference type="Proteomes" id="UP000094565"/>
    </source>
</evidence>
<sequence length="607" mass="68558">MSEPLILGESGKDYVVYKASSDDTAIRFTTSGLSVEKKSDIKSSTQELRSIAGIVGVLRLSSNTYLVTIDGGSECGTIKGSKVYRMVGFSFWPISHKVQVEDDAKYLELVRGHLKNASLYFSYGYDLTNSMQRQTLNGDPDGIVGPDDRFFWNHFLSEPLISLSKEYSQAKSFILPLIYGYANVISTNINGSPVSFGLITRRSTERAGTRYFRRGIDSQGHAANFNETEQILIVPEGTETHYFSFLQTRGSVPVSWAEVNNLRYKPSLFIGTSNLPSTRLHFDEQISEYGTNYLVNLVDQKGYELPVKNAYEGAVNNLGDSSLKYIYFDFHHRCRKMQWHNVKLLLGELAQLGFSTDDYFHAIVDDGKLSVVKKQTSVIRTNCMDCLDRTNVVQSMISRSVLQSQLASSHVVKEIEQWEQDKAFNFEFQNFWADNADAVSLSYSGTGALKTDYTRTGKRTTIGALYDLSNSITRYIKNNYKDGPRQDGYDLFLGNFLPYEAISSPFTDGRPLQVQYAPYVLIVSLSLFALTLFYPRGPLFAWPNLRFLGLCLTLGGLSGLYIIKNGYQYVNWPQLCDLDYLVKQRKGNNYLFEKNPDFGDANVLKKD</sequence>
<evidence type="ECO:0000256" key="1">
    <source>
        <dbReference type="SAM" id="Phobius"/>
    </source>
</evidence>
<accession>A0A1B2JER6</accession>
<dbReference type="EMBL" id="CP014586">
    <property type="protein sequence ID" value="ANZ76554.1"/>
    <property type="molecule type" value="Genomic_DNA"/>
</dbReference>
<keyword evidence="1" id="KW-0472">Membrane</keyword>
<dbReference type="AlphaFoldDB" id="A0A1B2JER6"/>
<feature type="transmembrane region" description="Helical" evidence="1">
    <location>
        <begin position="545"/>
        <end position="563"/>
    </location>
</feature>
<dbReference type="PANTHER" id="PTHR45662:SF2">
    <property type="entry name" value="PHOSPHATIDYLINOSITOL-3-PHOSPHATASE SAC1"/>
    <property type="match status" value="1"/>
</dbReference>
<dbReference type="GO" id="GO:0005783">
    <property type="term" value="C:endoplasmic reticulum"/>
    <property type="evidence" value="ECO:0007669"/>
    <property type="project" value="TreeGrafter"/>
</dbReference>
<dbReference type="InterPro" id="IPR002013">
    <property type="entry name" value="SAC_dom"/>
</dbReference>
<keyword evidence="1" id="KW-0812">Transmembrane</keyword>